<dbReference type="PANTHER" id="PTHR28037:SF1">
    <property type="entry name" value="ALCOHOL O-ACETYLTRANSFERASE 1-RELATED"/>
    <property type="match status" value="1"/>
</dbReference>
<dbReference type="AlphaFoldDB" id="A0A5M9K9C9"/>
<dbReference type="PANTHER" id="PTHR28037">
    <property type="entry name" value="ALCOHOL O-ACETYLTRANSFERASE 1-RELATED"/>
    <property type="match status" value="1"/>
</dbReference>
<evidence type="ECO:0000313" key="1">
    <source>
        <dbReference type="EMBL" id="KAA8577023.1"/>
    </source>
</evidence>
<dbReference type="VEuPathDB" id="FungiDB:MFRU_023g00690"/>
<name>A0A5M9K9C9_MONFR</name>
<evidence type="ECO:0008006" key="3">
    <source>
        <dbReference type="Google" id="ProtNLM"/>
    </source>
</evidence>
<dbReference type="EMBL" id="VICG01000001">
    <property type="protein sequence ID" value="KAA8577023.1"/>
    <property type="molecule type" value="Genomic_DNA"/>
</dbReference>
<keyword evidence="2" id="KW-1185">Reference proteome</keyword>
<dbReference type="Pfam" id="PF07247">
    <property type="entry name" value="AATase"/>
    <property type="match status" value="1"/>
</dbReference>
<comment type="caution">
    <text evidence="1">The sequence shown here is derived from an EMBL/GenBank/DDBJ whole genome shotgun (WGS) entry which is preliminary data.</text>
</comment>
<protein>
    <recommendedName>
        <fullName evidence="3">Condensation domain-containing protein</fullName>
    </recommendedName>
</protein>
<dbReference type="Proteomes" id="UP000322873">
    <property type="component" value="Unassembled WGS sequence"/>
</dbReference>
<dbReference type="GO" id="GO:0008080">
    <property type="term" value="F:N-acetyltransferase activity"/>
    <property type="evidence" value="ECO:0007669"/>
    <property type="project" value="TreeGrafter"/>
</dbReference>
<proteinExistence type="predicted"/>
<reference evidence="1 2" key="1">
    <citation type="submission" date="2019-06" db="EMBL/GenBank/DDBJ databases">
        <title>Genome Sequence of the Brown Rot Fungal Pathogen Monilinia fructicola.</title>
        <authorList>
            <person name="De Miccolis Angelini R.M."/>
            <person name="Landi L."/>
            <person name="Abate D."/>
            <person name="Pollastro S."/>
            <person name="Romanazzi G."/>
            <person name="Faretra F."/>
        </authorList>
    </citation>
    <scope>NUCLEOTIDE SEQUENCE [LARGE SCALE GENOMIC DNA]</scope>
    <source>
        <strain evidence="1 2">Mfrc123</strain>
    </source>
</reference>
<evidence type="ECO:0000313" key="2">
    <source>
        <dbReference type="Proteomes" id="UP000322873"/>
    </source>
</evidence>
<accession>A0A5M9K9C9</accession>
<dbReference type="InterPro" id="IPR010828">
    <property type="entry name" value="Atf2/Sli1-like"/>
</dbReference>
<organism evidence="1 2">
    <name type="scientific">Monilinia fructicola</name>
    <name type="common">Brown rot fungus</name>
    <name type="synonym">Ciboria fructicola</name>
    <dbReference type="NCBI Taxonomy" id="38448"/>
    <lineage>
        <taxon>Eukaryota</taxon>
        <taxon>Fungi</taxon>
        <taxon>Dikarya</taxon>
        <taxon>Ascomycota</taxon>
        <taxon>Pezizomycotina</taxon>
        <taxon>Leotiomycetes</taxon>
        <taxon>Helotiales</taxon>
        <taxon>Sclerotiniaceae</taxon>
        <taxon>Monilinia</taxon>
    </lineage>
</organism>
<gene>
    <name evidence="1" type="ORF">EYC84_007038</name>
</gene>
<dbReference type="InterPro" id="IPR052058">
    <property type="entry name" value="Alcohol_O-acetyltransferase"/>
</dbReference>
<sequence length="531" mass="58110">MEDDTFPAGLLGTYYSARHDHGLYRSCAVTSHYTFTPSNSDPLGEFTQHLSRALAKNNRKTPFPLLRTATGFTIHRPARSLQAPPPNSLGRHRIDITLRRNPQPPNRRNPRMRGDRPCTRAALRRSRTQTRLETSRADIRAEHGTYGVYILFMTNHAIADGLSCASFQRTLHEQLCLAAAGTGDASPAPGRDGDPSAGGDAFALPAVAAAQRAEIWAGNPPCMPTIESYRSLARLVTVPAERVQCIVDTSRRLGVTVTGYLHGLVVGYLARAAVADDRLAIRAGTPYSLRRFSGLPVGEMANHVSSLTTEWDAALLKRMRDAEEGSAEEEHLIAAIGTRFSTELSAELGKIDGGGVGLLRVVESIPDLDVYCREGLSRARAETYEISNLGVVRMNAVPAQTAFKLEALLFSQCGMVTGAPIGCSVVNVEGGPLVITLCWQKGGVDDEIMFGLQRLKDCLLMEWEMVAAITREELMSMFPIALNDSSTKSIACEDNTLEFHEYNHRFSFIHARRKNHALGQISRESHSANNI</sequence>